<dbReference type="Proteomes" id="UP000625711">
    <property type="component" value="Unassembled WGS sequence"/>
</dbReference>
<evidence type="ECO:0000313" key="2">
    <source>
        <dbReference type="Proteomes" id="UP000625711"/>
    </source>
</evidence>
<proteinExistence type="predicted"/>
<dbReference type="SUPFAM" id="SSF51905">
    <property type="entry name" value="FAD/NAD(P)-binding domain"/>
    <property type="match status" value="1"/>
</dbReference>
<gene>
    <name evidence="1" type="ORF">GWI33_006827</name>
</gene>
<evidence type="ECO:0000313" key="1">
    <source>
        <dbReference type="EMBL" id="KAF7279662.1"/>
    </source>
</evidence>
<dbReference type="InterPro" id="IPR029731">
    <property type="entry name" value="OSGIN1/2"/>
</dbReference>
<comment type="caution">
    <text evidence="1">The sequence shown here is derived from an EMBL/GenBank/DDBJ whole genome shotgun (WGS) entry which is preliminary data.</text>
</comment>
<accession>A0A834IE85</accession>
<protein>
    <submittedName>
        <fullName evidence="1">Uncharacterized protein</fullName>
    </submittedName>
</protein>
<sequence length="572" mass="63897">MRIIQKENNIIYKDVVVIGNGPSGIAMSLLLSGKIPYLTVNNHPDEMLAARLKNIKSSCLLTQDLEYLSQGLEGRSQNPVSLLMDALLHPYADLGYEFEPLLEFRKNGKEIDHVVLGRGPPGGSWHRIDPDVLTLSLGSWMALPGIPFPSCTVNEKRAFARDVAAYYEKYVTQMELTAYFKTNTLVGSLVSTVDEPNIQSAVSEGSFRDMAERVKSPIEPVNENNDTPCFLANALNCLLSRNNRKNRLCRRSKNTYQESSFKLKVNKSEPIIIPKYERKRSRSCCGYQYDLYQISQSLDSFANSVPSYNQLNSYSNDEQAARWIIKTTDTDTGNIQTYSCKYVVLACGANDSPNRLEMFKNKSDPECLVHDLRSLEAKLDESLKVADALDPVLVVGAGLSAADAVMAVRQRNVPVVHIFRGKSAEFTKQLPENMYPEYHKVHQMMNDGGSTYPHYKAYPEHSLSEFDAESKTVKLISGRGEEVKLNISFAAILIGSKPNLSFLPSSWKLGIYKDKDIEAKTNPLNINPFTHEVIGREGLFALGPLTGDNFVRFLTGGAVAVCSELYKRMNLI</sequence>
<dbReference type="OrthoDB" id="412005at2759"/>
<dbReference type="Pfam" id="PF13738">
    <property type="entry name" value="Pyr_redox_3"/>
    <property type="match status" value="1"/>
</dbReference>
<dbReference type="InterPro" id="IPR036188">
    <property type="entry name" value="FAD/NAD-bd_sf"/>
</dbReference>
<dbReference type="PANTHER" id="PTHR15192:SF8">
    <property type="entry name" value="FAD_NAD(P)-BINDING DOMAIN-CONTAINING PROTEIN"/>
    <property type="match status" value="1"/>
</dbReference>
<name>A0A834IE85_RHYFE</name>
<keyword evidence="2" id="KW-1185">Reference proteome</keyword>
<dbReference type="PANTHER" id="PTHR15192">
    <property type="entry name" value="PROTEIN CBG05349"/>
    <property type="match status" value="1"/>
</dbReference>
<dbReference type="AlphaFoldDB" id="A0A834IE85"/>
<dbReference type="EMBL" id="JAACXV010000346">
    <property type="protein sequence ID" value="KAF7279662.1"/>
    <property type="molecule type" value="Genomic_DNA"/>
</dbReference>
<reference evidence="1" key="1">
    <citation type="submission" date="2020-08" db="EMBL/GenBank/DDBJ databases">
        <title>Genome sequencing and assembly of the red palm weevil Rhynchophorus ferrugineus.</title>
        <authorList>
            <person name="Dias G.B."/>
            <person name="Bergman C.M."/>
            <person name="Manee M."/>
        </authorList>
    </citation>
    <scope>NUCLEOTIDE SEQUENCE</scope>
    <source>
        <strain evidence="1">AA-2017</strain>
        <tissue evidence="1">Whole larva</tissue>
    </source>
</reference>
<dbReference type="Gene3D" id="3.50.50.60">
    <property type="entry name" value="FAD/NAD(P)-binding domain"/>
    <property type="match status" value="1"/>
</dbReference>
<organism evidence="1 2">
    <name type="scientific">Rhynchophorus ferrugineus</name>
    <name type="common">Red palm weevil</name>
    <name type="synonym">Curculio ferrugineus</name>
    <dbReference type="NCBI Taxonomy" id="354439"/>
    <lineage>
        <taxon>Eukaryota</taxon>
        <taxon>Metazoa</taxon>
        <taxon>Ecdysozoa</taxon>
        <taxon>Arthropoda</taxon>
        <taxon>Hexapoda</taxon>
        <taxon>Insecta</taxon>
        <taxon>Pterygota</taxon>
        <taxon>Neoptera</taxon>
        <taxon>Endopterygota</taxon>
        <taxon>Coleoptera</taxon>
        <taxon>Polyphaga</taxon>
        <taxon>Cucujiformia</taxon>
        <taxon>Curculionidae</taxon>
        <taxon>Dryophthorinae</taxon>
        <taxon>Rhynchophorus</taxon>
    </lineage>
</organism>